<gene>
    <name evidence="1" type="ORF">ACFPYJ_20175</name>
</gene>
<reference evidence="2" key="1">
    <citation type="journal article" date="2019" name="Int. J. Syst. Evol. Microbiol.">
        <title>The Global Catalogue of Microorganisms (GCM) 10K type strain sequencing project: providing services to taxonomists for standard genome sequencing and annotation.</title>
        <authorList>
            <consortium name="The Broad Institute Genomics Platform"/>
            <consortium name="The Broad Institute Genome Sequencing Center for Infectious Disease"/>
            <person name="Wu L."/>
            <person name="Ma J."/>
        </authorList>
    </citation>
    <scope>NUCLEOTIDE SEQUENCE [LARGE SCALE GENOMIC DNA]</scope>
    <source>
        <strain evidence="2">CGMCC 1.3240</strain>
    </source>
</reference>
<comment type="caution">
    <text evidence="1">The sequence shown here is derived from an EMBL/GenBank/DDBJ whole genome shotgun (WGS) entry which is preliminary data.</text>
</comment>
<dbReference type="EMBL" id="JBHSOW010000074">
    <property type="protein sequence ID" value="MFC5651386.1"/>
    <property type="molecule type" value="Genomic_DNA"/>
</dbReference>
<evidence type="ECO:0008006" key="3">
    <source>
        <dbReference type="Google" id="ProtNLM"/>
    </source>
</evidence>
<name>A0ABW0W3R7_9BACL</name>
<evidence type="ECO:0000313" key="1">
    <source>
        <dbReference type="EMBL" id="MFC5651386.1"/>
    </source>
</evidence>
<accession>A0ABW0W3R7</accession>
<proteinExistence type="predicted"/>
<evidence type="ECO:0000313" key="2">
    <source>
        <dbReference type="Proteomes" id="UP001596047"/>
    </source>
</evidence>
<dbReference type="Proteomes" id="UP001596047">
    <property type="component" value="Unassembled WGS sequence"/>
</dbReference>
<keyword evidence="2" id="KW-1185">Reference proteome</keyword>
<sequence length="55" mass="6510">MDQKKIVYWWTGKEEYEFKDDHKGECEDCGAEATLSEDNVCEDCHIISMNEDEDF</sequence>
<protein>
    <recommendedName>
        <fullName evidence="3">YhfH family protein</fullName>
    </recommendedName>
</protein>
<dbReference type="RefSeq" id="WP_379190009.1">
    <property type="nucleotide sequence ID" value="NZ_JBHSOW010000074.1"/>
</dbReference>
<organism evidence="1 2">
    <name type="scientific">Paenibacillus solisilvae</name>
    <dbReference type="NCBI Taxonomy" id="2486751"/>
    <lineage>
        <taxon>Bacteria</taxon>
        <taxon>Bacillati</taxon>
        <taxon>Bacillota</taxon>
        <taxon>Bacilli</taxon>
        <taxon>Bacillales</taxon>
        <taxon>Paenibacillaceae</taxon>
        <taxon>Paenibacillus</taxon>
    </lineage>
</organism>